<sequence length="65" mass="7288">MNKYLLTANVTISVYTEVEAENLAEAMRIAEERDLMPIVHSGGETQEDTWMCDELDGVPENITEA</sequence>
<comment type="caution">
    <text evidence="1">The sequence shown here is derived from an EMBL/GenBank/DDBJ whole genome shotgun (WGS) entry which is preliminary data.</text>
</comment>
<gene>
    <name evidence="1" type="ORF">AWW68_19355</name>
</gene>
<keyword evidence="2" id="KW-1185">Reference proteome</keyword>
<protein>
    <submittedName>
        <fullName evidence="1">Uncharacterized protein</fullName>
    </submittedName>
</protein>
<organism evidence="1 2">
    <name type="scientific">Roseivirga spongicola</name>
    <dbReference type="NCBI Taxonomy" id="333140"/>
    <lineage>
        <taxon>Bacteria</taxon>
        <taxon>Pseudomonadati</taxon>
        <taxon>Bacteroidota</taxon>
        <taxon>Cytophagia</taxon>
        <taxon>Cytophagales</taxon>
        <taxon>Roseivirgaceae</taxon>
        <taxon>Roseivirga</taxon>
    </lineage>
</organism>
<dbReference type="EMBL" id="LRPC01000006">
    <property type="protein sequence ID" value="KYG76405.1"/>
    <property type="molecule type" value="Genomic_DNA"/>
</dbReference>
<name>A0A150XCF4_9BACT</name>
<accession>A0A150XCF4</accession>
<dbReference type="Proteomes" id="UP000075606">
    <property type="component" value="Unassembled WGS sequence"/>
</dbReference>
<evidence type="ECO:0000313" key="2">
    <source>
        <dbReference type="Proteomes" id="UP000075606"/>
    </source>
</evidence>
<evidence type="ECO:0000313" key="1">
    <source>
        <dbReference type="EMBL" id="KYG76405.1"/>
    </source>
</evidence>
<reference evidence="1 2" key="1">
    <citation type="submission" date="2016-01" db="EMBL/GenBank/DDBJ databases">
        <title>Genome sequencing of Roseivirga spongicola UST030701-084.</title>
        <authorList>
            <person name="Selvaratnam C."/>
            <person name="Thevarajoo S."/>
            <person name="Goh K.M."/>
            <person name="Ee R."/>
            <person name="Chan K.-G."/>
            <person name="Chong C.S."/>
        </authorList>
    </citation>
    <scope>NUCLEOTIDE SEQUENCE [LARGE SCALE GENOMIC DNA]</scope>
    <source>
        <strain evidence="1 2">UST030701-084</strain>
    </source>
</reference>
<dbReference type="AlphaFoldDB" id="A0A150XCF4"/>
<dbReference type="RefSeq" id="WP_068218871.1">
    <property type="nucleotide sequence ID" value="NZ_CP139724.1"/>
</dbReference>
<dbReference type="STRING" id="333140.AWW68_19355"/>
<proteinExistence type="predicted"/>